<protein>
    <submittedName>
        <fullName evidence="1">Uncharacterized protein</fullName>
    </submittedName>
</protein>
<dbReference type="EMBL" id="SZWE01000001">
    <property type="protein sequence ID" value="MRU14233.1"/>
    <property type="molecule type" value="Genomic_DNA"/>
</dbReference>
<proteinExistence type="predicted"/>
<dbReference type="Proteomes" id="UP000564704">
    <property type="component" value="Unassembled WGS sequence"/>
</dbReference>
<organism evidence="1 2">
    <name type="scientific">Roseovarius bejariae</name>
    <dbReference type="NCBI Taxonomy" id="2576383"/>
    <lineage>
        <taxon>Bacteria</taxon>
        <taxon>Pseudomonadati</taxon>
        <taxon>Pseudomonadota</taxon>
        <taxon>Alphaproteobacteria</taxon>
        <taxon>Rhodobacterales</taxon>
        <taxon>Roseobacteraceae</taxon>
        <taxon>Roseovarius</taxon>
    </lineage>
</organism>
<reference evidence="1 2" key="1">
    <citation type="submission" date="2019-05" db="EMBL/GenBank/DDBJ databases">
        <title>Roseovarius bejariae sp. nov., a moderately halophylic bacterium isolated from a saline soil in Rambla Salada (Murcia).</title>
        <authorList>
            <person name="Castro D.J."/>
            <person name="Gomez-Altuve A."/>
            <person name="Reina J.C."/>
            <person name="Rodriguez M."/>
            <person name="Sampedro I."/>
            <person name="Llamas I."/>
            <person name="Martinez-Checa F."/>
        </authorList>
    </citation>
    <scope>NUCLEOTIDE SEQUENCE [LARGE SCALE GENOMIC DNA]</scope>
    <source>
        <strain evidence="1 2">A21</strain>
    </source>
</reference>
<dbReference type="RefSeq" id="WP_154148535.1">
    <property type="nucleotide sequence ID" value="NZ_SZWE01000001.1"/>
</dbReference>
<name>A0A844CX80_9RHOB</name>
<evidence type="ECO:0000313" key="1">
    <source>
        <dbReference type="EMBL" id="MRU14233.1"/>
    </source>
</evidence>
<keyword evidence="2" id="KW-1185">Reference proteome</keyword>
<comment type="caution">
    <text evidence="1">The sequence shown here is derived from an EMBL/GenBank/DDBJ whole genome shotgun (WGS) entry which is preliminary data.</text>
</comment>
<sequence length="149" mass="16391">MDIELLNHGCDSRLEFSRTFGEVCDGISDVVGSEVSGHVYQREGLGDWVALSADIEDYGELFFAGPVHKHEAGCSIWYSRKDGLNHRTVATLVMALTHLNGDFLDPDTGILIEASKKRLASFIGDGNITHTDQTFVSKTSFSAIRIQEN</sequence>
<accession>A0A844CX80</accession>
<evidence type="ECO:0000313" key="2">
    <source>
        <dbReference type="Proteomes" id="UP000564704"/>
    </source>
</evidence>
<dbReference type="AlphaFoldDB" id="A0A844CX80"/>
<gene>
    <name evidence="1" type="ORF">FDP25_02205</name>
</gene>